<evidence type="ECO:0000256" key="3">
    <source>
        <dbReference type="SAM" id="MobiDB-lite"/>
    </source>
</evidence>
<dbReference type="InterPro" id="IPR000225">
    <property type="entry name" value="Armadillo"/>
</dbReference>
<evidence type="ECO:0000313" key="5">
    <source>
        <dbReference type="EMBL" id="CCB48269.1"/>
    </source>
</evidence>
<dbReference type="SMART" id="SM00185">
    <property type="entry name" value="ARM"/>
    <property type="match status" value="6"/>
</dbReference>
<feature type="domain" description="DUF7032" evidence="4">
    <location>
        <begin position="28"/>
        <end position="136"/>
    </location>
</feature>
<dbReference type="InterPro" id="IPR054296">
    <property type="entry name" value="DUF7032"/>
</dbReference>
<proteinExistence type="predicted"/>
<dbReference type="InterPro" id="IPR016024">
    <property type="entry name" value="ARM-type_fold"/>
</dbReference>
<dbReference type="Pfam" id="PF23005">
    <property type="entry name" value="DUF7032"/>
    <property type="match status" value="1"/>
</dbReference>
<evidence type="ECO:0000256" key="1">
    <source>
        <dbReference type="ARBA" id="ARBA00022737"/>
    </source>
</evidence>
<organism evidence="5 6">
    <name type="scientific">Vitis vinifera</name>
    <name type="common">Grape</name>
    <dbReference type="NCBI Taxonomy" id="29760"/>
    <lineage>
        <taxon>Eukaryota</taxon>
        <taxon>Viridiplantae</taxon>
        <taxon>Streptophyta</taxon>
        <taxon>Embryophyta</taxon>
        <taxon>Tracheophyta</taxon>
        <taxon>Spermatophyta</taxon>
        <taxon>Magnoliopsida</taxon>
        <taxon>eudicotyledons</taxon>
        <taxon>Gunneridae</taxon>
        <taxon>Pentapetalae</taxon>
        <taxon>rosids</taxon>
        <taxon>Vitales</taxon>
        <taxon>Vitaceae</taxon>
        <taxon>Viteae</taxon>
        <taxon>Vitis</taxon>
    </lineage>
</organism>
<accession>F6H7S7</accession>
<feature type="repeat" description="ARM" evidence="2">
    <location>
        <begin position="498"/>
        <end position="542"/>
    </location>
</feature>
<keyword evidence="1" id="KW-0677">Repeat</keyword>
<feature type="repeat" description="ARM" evidence="2">
    <location>
        <begin position="456"/>
        <end position="498"/>
    </location>
</feature>
<dbReference type="SMR" id="F6H7S7"/>
<dbReference type="HOGENOM" id="CLU_024029_0_0_1"/>
<reference evidence="6" key="1">
    <citation type="journal article" date="2007" name="Nature">
        <title>The grapevine genome sequence suggests ancestral hexaploidization in major angiosperm phyla.</title>
        <authorList>
            <consortium name="The French-Italian Public Consortium for Grapevine Genome Characterization."/>
            <person name="Jaillon O."/>
            <person name="Aury J.-M."/>
            <person name="Noel B."/>
            <person name="Policriti A."/>
            <person name="Clepet C."/>
            <person name="Casagrande A."/>
            <person name="Choisne N."/>
            <person name="Aubourg S."/>
            <person name="Vitulo N."/>
            <person name="Jubin C."/>
            <person name="Vezzi A."/>
            <person name="Legeai F."/>
            <person name="Hugueney P."/>
            <person name="Dasilva C."/>
            <person name="Horner D."/>
            <person name="Mica E."/>
            <person name="Jublot D."/>
            <person name="Poulain J."/>
            <person name="Bruyere C."/>
            <person name="Billault A."/>
            <person name="Segurens B."/>
            <person name="Gouyvenoux M."/>
            <person name="Ugarte E."/>
            <person name="Cattonaro F."/>
            <person name="Anthouard V."/>
            <person name="Vico V."/>
            <person name="Del Fabbro C."/>
            <person name="Alaux M."/>
            <person name="Di Gaspero G."/>
            <person name="Dumas V."/>
            <person name="Felice N."/>
            <person name="Paillard S."/>
            <person name="Juman I."/>
            <person name="Moroldo M."/>
            <person name="Scalabrin S."/>
            <person name="Canaguier A."/>
            <person name="Le Clainche I."/>
            <person name="Malacrida G."/>
            <person name="Durand E."/>
            <person name="Pesole G."/>
            <person name="Laucou V."/>
            <person name="Chatelet P."/>
            <person name="Merdinoglu D."/>
            <person name="Delledonne M."/>
            <person name="Pezzotti M."/>
            <person name="Lecharny A."/>
            <person name="Scarpelli C."/>
            <person name="Artiguenave F."/>
            <person name="Pe M.E."/>
            <person name="Valle G."/>
            <person name="Morgante M."/>
            <person name="Caboche M."/>
            <person name="Adam-Blondon A.-F."/>
            <person name="Weissenbach J."/>
            <person name="Quetier F."/>
            <person name="Wincker P."/>
        </authorList>
    </citation>
    <scope>NUCLEOTIDE SEQUENCE [LARGE SCALE GENOMIC DNA]</scope>
    <source>
        <strain evidence="6">cv. Pinot noir / PN40024</strain>
    </source>
</reference>
<dbReference type="Proteomes" id="UP000009183">
    <property type="component" value="Unassembled WGS sequence, unordered"/>
</dbReference>
<dbReference type="ExpressionAtlas" id="F6H7S7">
    <property type="expression patterns" value="baseline and differential"/>
</dbReference>
<dbReference type="PROSITE" id="PS50176">
    <property type="entry name" value="ARM_REPEAT"/>
    <property type="match status" value="3"/>
</dbReference>
<feature type="region of interest" description="Disordered" evidence="3">
    <location>
        <begin position="1"/>
        <end position="22"/>
    </location>
</feature>
<evidence type="ECO:0000259" key="4">
    <source>
        <dbReference type="Pfam" id="PF23005"/>
    </source>
</evidence>
<dbReference type="AlphaFoldDB" id="F6H7S7"/>
<dbReference type="Gene3D" id="1.25.10.10">
    <property type="entry name" value="Leucine-rich Repeat Variant"/>
    <property type="match status" value="1"/>
</dbReference>
<dbReference type="eggNOG" id="KOG0167">
    <property type="taxonomic scope" value="Eukaryota"/>
</dbReference>
<dbReference type="InterPro" id="IPR011989">
    <property type="entry name" value="ARM-like"/>
</dbReference>
<feature type="repeat" description="ARM" evidence="2">
    <location>
        <begin position="284"/>
        <end position="328"/>
    </location>
</feature>
<dbReference type="Pfam" id="PF00514">
    <property type="entry name" value="Arm"/>
    <property type="match status" value="1"/>
</dbReference>
<dbReference type="SUPFAM" id="SSF48371">
    <property type="entry name" value="ARM repeat"/>
    <property type="match status" value="1"/>
</dbReference>
<dbReference type="FunCoup" id="F6H7S7">
    <property type="interactions" value="1981"/>
</dbReference>
<dbReference type="PANTHER" id="PTHR46043">
    <property type="entry name" value="ARM REPEAT SUPERFAMILY PROTEIN"/>
    <property type="match status" value="1"/>
</dbReference>
<name>F6H7S7_VITVI</name>
<dbReference type="InParanoid" id="F6H7S7"/>
<evidence type="ECO:0000256" key="2">
    <source>
        <dbReference type="PROSITE-ProRule" id="PRU00259"/>
    </source>
</evidence>
<dbReference type="PANTHER" id="PTHR46043:SF5">
    <property type="entry name" value="ARM REPEAT SUPERFAMILY PROTEIN"/>
    <property type="match status" value="1"/>
</dbReference>
<dbReference type="PaxDb" id="29760-VIT_00s0181g00020.t01"/>
<evidence type="ECO:0000313" key="6">
    <source>
        <dbReference type="Proteomes" id="UP000009183"/>
    </source>
</evidence>
<keyword evidence="6" id="KW-1185">Reference proteome</keyword>
<dbReference type="EMBL" id="FN595252">
    <property type="protein sequence ID" value="CCB48269.1"/>
    <property type="molecule type" value="Genomic_DNA"/>
</dbReference>
<sequence>MGEEKRRRERQEEQSSPESYAGKPSLGEAIELICSLISLSHSIKVFAVKWQTIRNKLDELNSGLTAAENCDSGENPVLSTVIWAIIDTVNECYDHARRCVDLSYSGKLLMQSDLDVLLAKFDAHIRNLSAIYQAGILTQQFAIVVSRPGLGACRDDMRFYVRDLQTRMKIGDTEMKRQALVAFNEVVNEDDKYVKIVVEIGDIISLLATFLDSLEMEIQEESAKAISVIAGFDMYKSALIGAGVIAPLIRVLECGSELGKEGAARCLQKLTENSDNVWSISAHGGVTALLKICSSGNYKGELVGLACGVLKNLAGVEEIKRFMVEEGAITAFLKLARSKDESVQINSIEFLQSIVYGDESIRQMVIREGGIRVLVRILDPNSSFSSKTRERALRAIETLCFSSLGTINILLSHGFMDQLLFFLRNGEVLVQELALKVSFRLCGSSEEAKKSMGDAGFIPELIRLLHAKSFEIREMAAEALSSMVLVSRNRRKLVQEDGNIGMLLQLLESEEGNSGNRKFLLSILMSLTSCNSGRKKIVNSGSCPQTDSEPCSVESGILECAKRRRSAFHQRSLQVQNGVVPHSINALSRCMLLITGLGKDMYLGHAVGFNAAIFTFQ</sequence>
<gene>
    <name evidence="5" type="ORF">VIT_00s0181g00020</name>
</gene>
<feature type="compositionally biased region" description="Basic and acidic residues" evidence="3">
    <location>
        <begin position="1"/>
        <end position="13"/>
    </location>
</feature>
<protein>
    <recommendedName>
        <fullName evidence="4">DUF7032 domain-containing protein</fullName>
    </recommendedName>
</protein>